<dbReference type="PANTHER" id="PTHR45677:SF8">
    <property type="entry name" value="CYSTEINE SULFINIC ACID DECARBOXYLASE"/>
    <property type="match status" value="1"/>
</dbReference>
<dbReference type="InterPro" id="IPR002129">
    <property type="entry name" value="PyrdxlP-dep_de-COase"/>
</dbReference>
<dbReference type="InterPro" id="IPR021115">
    <property type="entry name" value="Pyridoxal-P_BS"/>
</dbReference>
<dbReference type="GO" id="GO:0016831">
    <property type="term" value="F:carboxy-lyase activity"/>
    <property type="evidence" value="ECO:0007669"/>
    <property type="project" value="UniProtKB-KW"/>
</dbReference>
<dbReference type="EMBL" id="VXIT01000005">
    <property type="protein sequence ID" value="KAA6412748.1"/>
    <property type="molecule type" value="Genomic_DNA"/>
</dbReference>
<evidence type="ECO:0000256" key="1">
    <source>
        <dbReference type="ARBA" id="ARBA00001933"/>
    </source>
</evidence>
<sequence length="329" mass="36041">MDPLILEAEIESAIEQGYIPFFVGATAGTTVRGAYDPLSACGELAHRCGAWFHVDACWGGAAIFSDKLKHKLSGSELADSVAFNPHKMLGVPLTCSFLLARDLRTFWYANRLSAGYLFHGGEELAEADALAPMNGISSDTKRPHTNGVDPTNASWRSSAILSHAPNPETILDLASLTPQCGRRPDALKLYFHWRYYGKKGMAQQVESAFEVAQYLASLIAKEPDLLLVGDLDVPCSQVCFYYSDSQNASFRTSEREEARRNSRVTRMIVSRLVTRGWMVDYAPGTGKEGERGEFLRVVCNRLTSKGIAKGLVRAVIDVGAGVVKEISKQ</sequence>
<dbReference type="OrthoDB" id="392571at2759"/>
<evidence type="ECO:0000256" key="5">
    <source>
        <dbReference type="ARBA" id="ARBA00023239"/>
    </source>
</evidence>
<dbReference type="Proteomes" id="UP000324767">
    <property type="component" value="Unassembled WGS sequence"/>
</dbReference>
<comment type="caution">
    <text evidence="8">The sequence shown here is derived from an EMBL/GenBank/DDBJ whole genome shotgun (WGS) entry which is preliminary data.</text>
</comment>
<dbReference type="Gene3D" id="3.90.1150.170">
    <property type="match status" value="1"/>
</dbReference>
<protein>
    <submittedName>
        <fullName evidence="8">Group II pyridoxal-5-phosphate decarboxylase</fullName>
    </submittedName>
</protein>
<dbReference type="GO" id="GO:0005737">
    <property type="term" value="C:cytoplasm"/>
    <property type="evidence" value="ECO:0007669"/>
    <property type="project" value="TreeGrafter"/>
</dbReference>
<dbReference type="PANTHER" id="PTHR45677">
    <property type="entry name" value="GLUTAMATE DECARBOXYLASE-RELATED"/>
    <property type="match status" value="1"/>
</dbReference>
<organism evidence="8 9">
    <name type="scientific">Lasallia pustulata</name>
    <dbReference type="NCBI Taxonomy" id="136370"/>
    <lineage>
        <taxon>Eukaryota</taxon>
        <taxon>Fungi</taxon>
        <taxon>Dikarya</taxon>
        <taxon>Ascomycota</taxon>
        <taxon>Pezizomycotina</taxon>
        <taxon>Lecanoromycetes</taxon>
        <taxon>OSLEUM clade</taxon>
        <taxon>Umbilicariomycetidae</taxon>
        <taxon>Umbilicariales</taxon>
        <taxon>Umbilicariaceae</taxon>
        <taxon>Lasallia</taxon>
    </lineage>
</organism>
<evidence type="ECO:0000256" key="4">
    <source>
        <dbReference type="ARBA" id="ARBA00022898"/>
    </source>
</evidence>
<dbReference type="GO" id="GO:0030170">
    <property type="term" value="F:pyridoxal phosphate binding"/>
    <property type="evidence" value="ECO:0007669"/>
    <property type="project" value="InterPro"/>
</dbReference>
<accession>A0A5M8PT40</accession>
<dbReference type="PROSITE" id="PS00392">
    <property type="entry name" value="DDC_GAD_HDC_YDC"/>
    <property type="match status" value="1"/>
</dbReference>
<evidence type="ECO:0000256" key="6">
    <source>
        <dbReference type="PIRSR" id="PIRSR602129-50"/>
    </source>
</evidence>
<evidence type="ECO:0000313" key="8">
    <source>
        <dbReference type="EMBL" id="KAA6412748.1"/>
    </source>
</evidence>
<keyword evidence="4 6" id="KW-0663">Pyridoxal phosphate</keyword>
<evidence type="ECO:0000313" key="9">
    <source>
        <dbReference type="Proteomes" id="UP000324767"/>
    </source>
</evidence>
<keyword evidence="5 7" id="KW-0456">Lyase</keyword>
<evidence type="ECO:0000256" key="7">
    <source>
        <dbReference type="RuleBase" id="RU000382"/>
    </source>
</evidence>
<keyword evidence="3" id="KW-0210">Decarboxylase</keyword>
<dbReference type="GO" id="GO:0019752">
    <property type="term" value="P:carboxylic acid metabolic process"/>
    <property type="evidence" value="ECO:0007669"/>
    <property type="project" value="InterPro"/>
</dbReference>
<comment type="cofactor">
    <cofactor evidence="1 6 7">
        <name>pyridoxal 5'-phosphate</name>
        <dbReference type="ChEBI" id="CHEBI:597326"/>
    </cofactor>
</comment>
<dbReference type="Gene3D" id="3.40.640.10">
    <property type="entry name" value="Type I PLP-dependent aspartate aminotransferase-like (Major domain)"/>
    <property type="match status" value="1"/>
</dbReference>
<dbReference type="AlphaFoldDB" id="A0A5M8PT40"/>
<comment type="similarity">
    <text evidence="2 7">Belongs to the group II decarboxylase family.</text>
</comment>
<dbReference type="InterPro" id="IPR015421">
    <property type="entry name" value="PyrdxlP-dep_Trfase_major"/>
</dbReference>
<dbReference type="SUPFAM" id="SSF53383">
    <property type="entry name" value="PLP-dependent transferases"/>
    <property type="match status" value="1"/>
</dbReference>
<evidence type="ECO:0000256" key="2">
    <source>
        <dbReference type="ARBA" id="ARBA00009533"/>
    </source>
</evidence>
<dbReference type="Pfam" id="PF00282">
    <property type="entry name" value="Pyridoxal_deC"/>
    <property type="match status" value="2"/>
</dbReference>
<gene>
    <name evidence="8" type="ORF">FRX48_03740</name>
</gene>
<dbReference type="InterPro" id="IPR015424">
    <property type="entry name" value="PyrdxlP-dep_Trfase"/>
</dbReference>
<feature type="modified residue" description="N6-(pyridoxal phosphate)lysine" evidence="6">
    <location>
        <position position="87"/>
    </location>
</feature>
<name>A0A5M8PT40_9LECA</name>
<reference evidence="8 9" key="1">
    <citation type="submission" date="2019-09" db="EMBL/GenBank/DDBJ databases">
        <title>The hologenome of the rock-dwelling lichen Lasallia pustulata.</title>
        <authorList>
            <person name="Greshake Tzovaras B."/>
            <person name="Segers F."/>
            <person name="Bicker A."/>
            <person name="Dal Grande F."/>
            <person name="Otte J."/>
            <person name="Hankeln T."/>
            <person name="Schmitt I."/>
            <person name="Ebersberger I."/>
        </authorList>
    </citation>
    <scope>NUCLEOTIDE SEQUENCE [LARGE SCALE GENOMIC DNA]</scope>
    <source>
        <strain evidence="8">A1-1</strain>
    </source>
</reference>
<proteinExistence type="inferred from homology"/>
<evidence type="ECO:0000256" key="3">
    <source>
        <dbReference type="ARBA" id="ARBA00022793"/>
    </source>
</evidence>